<dbReference type="Gene3D" id="3.40.50.2000">
    <property type="entry name" value="Glycogen Phosphorylase B"/>
    <property type="match status" value="2"/>
</dbReference>
<dbReference type="Pfam" id="PF00534">
    <property type="entry name" value="Glycos_transf_1"/>
    <property type="match status" value="1"/>
</dbReference>
<dbReference type="InterPro" id="IPR001296">
    <property type="entry name" value="Glyco_trans_1"/>
</dbReference>
<reference evidence="2 3" key="1">
    <citation type="submission" date="2016-11" db="EMBL/GenBank/DDBJ databases">
        <authorList>
            <person name="Jaros S."/>
            <person name="Januszkiewicz K."/>
            <person name="Wedrychowicz H."/>
        </authorList>
    </citation>
    <scope>NUCLEOTIDE SEQUENCE [LARGE SCALE GENOMIC DNA]</scope>
    <source>
        <strain evidence="2 3">CGMCC 1.7049</strain>
    </source>
</reference>
<evidence type="ECO:0000259" key="1">
    <source>
        <dbReference type="Pfam" id="PF00534"/>
    </source>
</evidence>
<evidence type="ECO:0000313" key="3">
    <source>
        <dbReference type="Proteomes" id="UP000199758"/>
    </source>
</evidence>
<dbReference type="CDD" id="cd03811">
    <property type="entry name" value="GT4_GT28_WabH-like"/>
    <property type="match status" value="1"/>
</dbReference>
<dbReference type="AlphaFoldDB" id="A0A1M5S963"/>
<sequence length="378" mass="41153">MTAPRRLLFVLPDLGDGGAPRVTVALLAAMDPARYQLSLLNLGARNSALAALLPPQVRLLHRPRWMPGGLIGARWATLWFGRDHDLLIAGVEMRATFCVHWAARLLRKPALAWVHIAFAPWAAGFAPRHRRRSRAAYDAIPSVVFVSDGARASMRQWRGCEAPHWRTIPNLLRAAGDPHAVPPAPAQQRWLHRLDTRPTVIGIGKLDHRKGFDRLLQAAANALALGADFDVVILGDGPLMAALQSQAQCLNIADRVALPGHVADPLPWLRAAQLYVLSSRLEGLPTTILEAFACATPVIANDCASGPAELLADGAGVLVPEGDIDAMAAAIMQLLASPERRRALAQRGLQALKRHRPEHVLPQWDEIIDIACRQPPPR</sequence>
<dbReference type="RefSeq" id="WP_072899597.1">
    <property type="nucleotide sequence ID" value="NZ_FQWZ01000010.1"/>
</dbReference>
<evidence type="ECO:0000313" key="2">
    <source>
        <dbReference type="EMBL" id="SHH34818.1"/>
    </source>
</evidence>
<dbReference type="STRING" id="490188.SAMN04488068_0017"/>
<dbReference type="GO" id="GO:1901135">
    <property type="term" value="P:carbohydrate derivative metabolic process"/>
    <property type="evidence" value="ECO:0007669"/>
    <property type="project" value="UniProtKB-ARBA"/>
</dbReference>
<dbReference type="EMBL" id="FQWZ01000010">
    <property type="protein sequence ID" value="SHH34818.1"/>
    <property type="molecule type" value="Genomic_DNA"/>
</dbReference>
<dbReference type="PANTHER" id="PTHR12526">
    <property type="entry name" value="GLYCOSYLTRANSFERASE"/>
    <property type="match status" value="1"/>
</dbReference>
<protein>
    <submittedName>
        <fullName evidence="2">Glycosyltransferase involved in cell wall bisynthesis</fullName>
    </submittedName>
</protein>
<name>A0A1M5S963_9GAMM</name>
<dbReference type="SUPFAM" id="SSF53756">
    <property type="entry name" value="UDP-Glycosyltransferase/glycogen phosphorylase"/>
    <property type="match status" value="1"/>
</dbReference>
<dbReference type="Proteomes" id="UP000199758">
    <property type="component" value="Unassembled WGS sequence"/>
</dbReference>
<keyword evidence="3" id="KW-1185">Reference proteome</keyword>
<keyword evidence="2" id="KW-0808">Transferase</keyword>
<feature type="domain" description="Glycosyl transferase family 1" evidence="1">
    <location>
        <begin position="195"/>
        <end position="348"/>
    </location>
</feature>
<gene>
    <name evidence="2" type="ORF">SAMN04488068_0017</name>
</gene>
<proteinExistence type="predicted"/>
<organism evidence="2 3">
    <name type="scientific">Hydrocarboniphaga daqingensis</name>
    <dbReference type="NCBI Taxonomy" id="490188"/>
    <lineage>
        <taxon>Bacteria</taxon>
        <taxon>Pseudomonadati</taxon>
        <taxon>Pseudomonadota</taxon>
        <taxon>Gammaproteobacteria</taxon>
        <taxon>Nevskiales</taxon>
        <taxon>Nevskiaceae</taxon>
        <taxon>Hydrocarboniphaga</taxon>
    </lineage>
</organism>
<dbReference type="GO" id="GO:0016757">
    <property type="term" value="F:glycosyltransferase activity"/>
    <property type="evidence" value="ECO:0007669"/>
    <property type="project" value="InterPro"/>
</dbReference>
<accession>A0A1M5S963</accession>